<dbReference type="PANTHER" id="PTHR46953">
    <property type="entry name" value="G-PROTEIN COUPLED RECEPTOR MTH-LIKE 1-RELATED"/>
    <property type="match status" value="1"/>
</dbReference>
<feature type="domain" description="G-protein coupled receptors family 2 profile 2" evidence="7">
    <location>
        <begin position="296"/>
        <end position="504"/>
    </location>
</feature>
<reference evidence="8 9" key="1">
    <citation type="submission" date="2015-12" db="EMBL/GenBank/DDBJ databases">
        <title>The genome of Folsomia candida.</title>
        <authorList>
            <person name="Faddeeva A."/>
            <person name="Derks M.F."/>
            <person name="Anvar Y."/>
            <person name="Smit S."/>
            <person name="Van Straalen N."/>
            <person name="Roelofs D."/>
        </authorList>
    </citation>
    <scope>NUCLEOTIDE SEQUENCE [LARGE SCALE GENOMIC DNA]</scope>
    <source>
        <strain evidence="8 9">VU population</strain>
        <tissue evidence="8">Whole body</tissue>
    </source>
</reference>
<dbReference type="GO" id="GO:0016020">
    <property type="term" value="C:membrane"/>
    <property type="evidence" value="ECO:0007669"/>
    <property type="project" value="UniProtKB-SubCell"/>
</dbReference>
<evidence type="ECO:0000256" key="6">
    <source>
        <dbReference type="SAM" id="SignalP"/>
    </source>
</evidence>
<protein>
    <submittedName>
        <fullName evidence="8">G-protein coupled receptor Mth</fullName>
    </submittedName>
</protein>
<feature type="chain" id="PRO_5012623913" evidence="6">
    <location>
        <begin position="29"/>
        <end position="504"/>
    </location>
</feature>
<dbReference type="Gene3D" id="1.20.1070.10">
    <property type="entry name" value="Rhodopsin 7-helix transmembrane proteins"/>
    <property type="match status" value="1"/>
</dbReference>
<dbReference type="AlphaFoldDB" id="A0A226D4N9"/>
<feature type="transmembrane region" description="Helical" evidence="5">
    <location>
        <begin position="471"/>
        <end position="494"/>
    </location>
</feature>
<dbReference type="InterPro" id="IPR000832">
    <property type="entry name" value="GPCR_2_secretin-like"/>
</dbReference>
<dbReference type="PANTHER" id="PTHR46953:SF1">
    <property type="entry name" value="G-PROTEIN COUPLED RECEPTOR MTH-LIKE 1-RELATED"/>
    <property type="match status" value="1"/>
</dbReference>
<accession>A0A226D4N9</accession>
<organism evidence="8 9">
    <name type="scientific">Folsomia candida</name>
    <name type="common">Springtail</name>
    <dbReference type="NCBI Taxonomy" id="158441"/>
    <lineage>
        <taxon>Eukaryota</taxon>
        <taxon>Metazoa</taxon>
        <taxon>Ecdysozoa</taxon>
        <taxon>Arthropoda</taxon>
        <taxon>Hexapoda</taxon>
        <taxon>Collembola</taxon>
        <taxon>Entomobryomorpha</taxon>
        <taxon>Isotomoidea</taxon>
        <taxon>Isotomidae</taxon>
        <taxon>Proisotominae</taxon>
        <taxon>Folsomia</taxon>
    </lineage>
</organism>
<gene>
    <name evidence="8" type="ORF">Fcan01_24672</name>
</gene>
<keyword evidence="9" id="KW-1185">Reference proteome</keyword>
<dbReference type="SUPFAM" id="SSF81321">
    <property type="entry name" value="Family A G protein-coupled receptor-like"/>
    <property type="match status" value="1"/>
</dbReference>
<evidence type="ECO:0000256" key="4">
    <source>
        <dbReference type="ARBA" id="ARBA00023136"/>
    </source>
</evidence>
<dbReference type="PROSITE" id="PS50261">
    <property type="entry name" value="G_PROTEIN_RECEP_F2_4"/>
    <property type="match status" value="1"/>
</dbReference>
<dbReference type="Proteomes" id="UP000198287">
    <property type="component" value="Unassembled WGS sequence"/>
</dbReference>
<keyword evidence="4 5" id="KW-0472">Membrane</keyword>
<feature type="transmembrane region" description="Helical" evidence="5">
    <location>
        <begin position="298"/>
        <end position="322"/>
    </location>
</feature>
<feature type="signal peptide" evidence="6">
    <location>
        <begin position="1"/>
        <end position="28"/>
    </location>
</feature>
<dbReference type="GO" id="GO:0004930">
    <property type="term" value="F:G protein-coupled receptor activity"/>
    <property type="evidence" value="ECO:0007669"/>
    <property type="project" value="InterPro"/>
</dbReference>
<keyword evidence="2 5" id="KW-0812">Transmembrane</keyword>
<dbReference type="InterPro" id="IPR052808">
    <property type="entry name" value="GPCR_Mth-like"/>
</dbReference>
<dbReference type="GO" id="GO:0007166">
    <property type="term" value="P:cell surface receptor signaling pathway"/>
    <property type="evidence" value="ECO:0007669"/>
    <property type="project" value="InterPro"/>
</dbReference>
<sequence>MTVTATFSWTVFLFVLILTSSLITISTSQNSPTLINPNLRLNKCLYNELGKMKNIYLPSTIMGNNENATFPLQLKCATRLPHCLQPCSTEILRVRIPFPEVRPSIFNVHFTPSGFIRYGSDFFPPDEYCILGSSQESVTIEICRPECKKTHVCVPKCCSADKVLDMQSNSCQYSLQRIWEPLVHKTEDLQLCGEKRANIRFHYYQAPPSCQTQAFFLKFRLLVDGSVVLRELLASEWKRPQPGQFCLDGVQNLDTVGPYSGDPLDQVLLICADDEEEIVLGKNNATAFSNNKKAITGILYSILLFLGTPFLLVTVIVYILLWGKQNVHGWTLFSHTLAMLLFYLLQGITNAVSRLYDSDDNASTSCMLIGIANHYFALASFCWMTMINYDLWSMFRYLQNTVGRSRGMKRFVVYMIIGWGVPFIAVLICVVLDLEFGLYGDDGAECATEIVVPLYGHKSCYIFEQSRPYFLFYPIGTLMAINVIFAGLTAFNIISGQRSSTAVL</sequence>
<keyword evidence="6" id="KW-0732">Signal</keyword>
<evidence type="ECO:0000256" key="1">
    <source>
        <dbReference type="ARBA" id="ARBA00004141"/>
    </source>
</evidence>
<comment type="subcellular location">
    <subcellularLocation>
        <location evidence="1">Membrane</location>
        <topology evidence="1">Multi-pass membrane protein</topology>
    </subcellularLocation>
</comment>
<proteinExistence type="predicted"/>
<keyword evidence="8" id="KW-0675">Receptor</keyword>
<feature type="transmembrane region" description="Helical" evidence="5">
    <location>
        <begin position="329"/>
        <end position="348"/>
    </location>
</feature>
<comment type="caution">
    <text evidence="8">The sequence shown here is derived from an EMBL/GenBank/DDBJ whole genome shotgun (WGS) entry which is preliminary data.</text>
</comment>
<evidence type="ECO:0000256" key="5">
    <source>
        <dbReference type="SAM" id="Phobius"/>
    </source>
</evidence>
<name>A0A226D4N9_FOLCA</name>
<dbReference type="InterPro" id="IPR017981">
    <property type="entry name" value="GPCR_2-like_7TM"/>
</dbReference>
<evidence type="ECO:0000313" key="8">
    <source>
        <dbReference type="EMBL" id="OXA40525.1"/>
    </source>
</evidence>
<evidence type="ECO:0000256" key="3">
    <source>
        <dbReference type="ARBA" id="ARBA00022989"/>
    </source>
</evidence>
<evidence type="ECO:0000259" key="7">
    <source>
        <dbReference type="PROSITE" id="PS50261"/>
    </source>
</evidence>
<dbReference type="OrthoDB" id="6082634at2759"/>
<keyword evidence="3 5" id="KW-1133">Transmembrane helix</keyword>
<feature type="transmembrane region" description="Helical" evidence="5">
    <location>
        <begin position="368"/>
        <end position="391"/>
    </location>
</feature>
<dbReference type="Pfam" id="PF00002">
    <property type="entry name" value="7tm_2"/>
    <property type="match status" value="1"/>
</dbReference>
<evidence type="ECO:0000256" key="2">
    <source>
        <dbReference type="ARBA" id="ARBA00022692"/>
    </source>
</evidence>
<feature type="transmembrane region" description="Helical" evidence="5">
    <location>
        <begin position="411"/>
        <end position="434"/>
    </location>
</feature>
<evidence type="ECO:0000313" key="9">
    <source>
        <dbReference type="Proteomes" id="UP000198287"/>
    </source>
</evidence>
<dbReference type="EMBL" id="LNIX01000033">
    <property type="protein sequence ID" value="OXA40525.1"/>
    <property type="molecule type" value="Genomic_DNA"/>
</dbReference>